<gene>
    <name evidence="2" type="ORF">PECAL_5P08220</name>
</gene>
<dbReference type="AlphaFoldDB" id="A0A8J2X5L2"/>
<accession>A0A8J2X5L2</accession>
<sequence>MDLFSQAQVDALRRLKDAFEQKLLDEDEYKAEKAKVLNATPAAAPAPAEDDFELVGVQTPAERAAESRRRAEAEGNVVEIDDDEPAAPAPPPPARKKPAARPDARPTPRHEEPVMLRCRRVYFGTALRRDVSVVFAPSCITMVWRSDTSRLYIETRLAASHMTSFNMYHRSHNVRAGDNAALDDFVAIGLRQAPPHLRSIEGFEPTDDAGPRKYIVIVLEGDALATFKLKAVPAVIWGGHAGWPAAPVIGTVAAARPLLEGVAAADAAAGFVVPPVIQSYTRRAPDDDAAPAAPPVRPRLGQTREEVVVVRWRPKPARKDIVPLTTAEKAAVLHAIAQLDGKATQRKVRRAAESALGAPEGALDAKKAAVKEVCEDEMAKQASESAPPPLGRPAAGERHDRAYRDAVSAFPGMAAHRRPAAPPVAGAPPLRRRDGPSVGDMLEAKRRKIDKPADTPQGLTACFAAFYPGSPNKAKFERFAAEHDIRPEFLLALPASKCEDLLQKHGFEGVVVFTFQSRLREVCLG</sequence>
<evidence type="ECO:0000313" key="3">
    <source>
        <dbReference type="Proteomes" id="UP000789595"/>
    </source>
</evidence>
<feature type="region of interest" description="Disordered" evidence="1">
    <location>
        <begin position="376"/>
        <end position="397"/>
    </location>
</feature>
<feature type="region of interest" description="Disordered" evidence="1">
    <location>
        <begin position="41"/>
        <end position="112"/>
    </location>
</feature>
<feature type="compositionally biased region" description="Basic and acidic residues" evidence="1">
    <location>
        <begin position="63"/>
        <end position="73"/>
    </location>
</feature>
<organism evidence="2 3">
    <name type="scientific">Pelagomonas calceolata</name>
    <dbReference type="NCBI Taxonomy" id="35677"/>
    <lineage>
        <taxon>Eukaryota</taxon>
        <taxon>Sar</taxon>
        <taxon>Stramenopiles</taxon>
        <taxon>Ochrophyta</taxon>
        <taxon>Pelagophyceae</taxon>
        <taxon>Pelagomonadales</taxon>
        <taxon>Pelagomonadaceae</taxon>
        <taxon>Pelagomonas</taxon>
    </lineage>
</organism>
<evidence type="ECO:0000256" key="1">
    <source>
        <dbReference type="SAM" id="MobiDB-lite"/>
    </source>
</evidence>
<evidence type="ECO:0000313" key="2">
    <source>
        <dbReference type="EMBL" id="CAH0376256.1"/>
    </source>
</evidence>
<comment type="caution">
    <text evidence="2">The sequence shown here is derived from an EMBL/GenBank/DDBJ whole genome shotgun (WGS) entry which is preliminary data.</text>
</comment>
<reference evidence="2" key="1">
    <citation type="submission" date="2021-11" db="EMBL/GenBank/DDBJ databases">
        <authorList>
            <consortium name="Genoscope - CEA"/>
            <person name="William W."/>
        </authorList>
    </citation>
    <scope>NUCLEOTIDE SEQUENCE</scope>
</reference>
<dbReference type="EMBL" id="CAKKNE010000005">
    <property type="protein sequence ID" value="CAH0376256.1"/>
    <property type="molecule type" value="Genomic_DNA"/>
</dbReference>
<feature type="region of interest" description="Disordered" evidence="1">
    <location>
        <begin position="415"/>
        <end position="437"/>
    </location>
</feature>
<name>A0A8J2X5L2_9STRA</name>
<protein>
    <submittedName>
        <fullName evidence="2">Uncharacterized protein</fullName>
    </submittedName>
</protein>
<proteinExistence type="predicted"/>
<keyword evidence="3" id="KW-1185">Reference proteome</keyword>
<dbReference type="Proteomes" id="UP000789595">
    <property type="component" value="Unassembled WGS sequence"/>
</dbReference>
<feature type="compositionally biased region" description="Basic and acidic residues" evidence="1">
    <location>
        <begin position="100"/>
        <end position="112"/>
    </location>
</feature>